<gene>
    <name evidence="2" type="ORF">D0Y96_03160</name>
</gene>
<organism evidence="2 3">
    <name type="scientific">Paracidobacterium acidisoli</name>
    <dbReference type="NCBI Taxonomy" id="2303751"/>
    <lineage>
        <taxon>Bacteria</taxon>
        <taxon>Pseudomonadati</taxon>
        <taxon>Acidobacteriota</taxon>
        <taxon>Terriglobia</taxon>
        <taxon>Terriglobales</taxon>
        <taxon>Acidobacteriaceae</taxon>
        <taxon>Paracidobacterium</taxon>
    </lineage>
</organism>
<sequence>MSGPKSSPQTGLASTLAAELRTVFRRIKLRLREHGVPGDLTPSQISVLLRLEQDGSTTVSSLARTEGMRPQSMSAVVAPLQESGLVRGIPDPGDGRQTLMSLTPRCLKLLQEGRAARQDWLTMRISQKLSVQEQEKLQAALALLTRLVED</sequence>
<name>A0A372IUT8_9BACT</name>
<dbReference type="PANTHER" id="PTHR39515">
    <property type="entry name" value="CONSERVED PROTEIN"/>
    <property type="match status" value="1"/>
</dbReference>
<dbReference type="InterPro" id="IPR052526">
    <property type="entry name" value="HTH-type_Bedaq_tolerance"/>
</dbReference>
<dbReference type="InterPro" id="IPR036390">
    <property type="entry name" value="WH_DNA-bd_sf"/>
</dbReference>
<proteinExistence type="predicted"/>
<dbReference type="InterPro" id="IPR000835">
    <property type="entry name" value="HTH_MarR-typ"/>
</dbReference>
<accession>A0A372IUT8</accession>
<dbReference type="RefSeq" id="WP_117297856.1">
    <property type="nucleotide sequence ID" value="NZ_QVQT02000001.1"/>
</dbReference>
<dbReference type="GO" id="GO:0003700">
    <property type="term" value="F:DNA-binding transcription factor activity"/>
    <property type="evidence" value="ECO:0007669"/>
    <property type="project" value="InterPro"/>
</dbReference>
<evidence type="ECO:0000259" key="1">
    <source>
        <dbReference type="PROSITE" id="PS50995"/>
    </source>
</evidence>
<dbReference type="Gene3D" id="1.10.287.100">
    <property type="match status" value="1"/>
</dbReference>
<dbReference type="Proteomes" id="UP000264702">
    <property type="component" value="Unassembled WGS sequence"/>
</dbReference>
<reference evidence="2 3" key="1">
    <citation type="submission" date="2018-08" db="EMBL/GenBank/DDBJ databases">
        <title>Acidipila sp. 4G-K13, an acidobacterium isolated from forest soil.</title>
        <authorList>
            <person name="Gao Z.-H."/>
            <person name="Qiu L.-H."/>
        </authorList>
    </citation>
    <scope>NUCLEOTIDE SEQUENCE [LARGE SCALE GENOMIC DNA]</scope>
    <source>
        <strain evidence="2 3">4G-K13</strain>
    </source>
</reference>
<keyword evidence="3" id="KW-1185">Reference proteome</keyword>
<dbReference type="SUPFAM" id="SSF46785">
    <property type="entry name" value="Winged helix' DNA-binding domain"/>
    <property type="match status" value="1"/>
</dbReference>
<dbReference type="PANTHER" id="PTHR39515:SF2">
    <property type="entry name" value="HTH-TYPE TRANSCRIPTIONAL REGULATOR RV0880"/>
    <property type="match status" value="1"/>
</dbReference>
<dbReference type="InterPro" id="IPR036388">
    <property type="entry name" value="WH-like_DNA-bd_sf"/>
</dbReference>
<dbReference type="Pfam" id="PF01047">
    <property type="entry name" value="MarR"/>
    <property type="match status" value="1"/>
</dbReference>
<dbReference type="AlphaFoldDB" id="A0A372IUT8"/>
<evidence type="ECO:0000313" key="3">
    <source>
        <dbReference type="Proteomes" id="UP000264702"/>
    </source>
</evidence>
<dbReference type="PROSITE" id="PS50995">
    <property type="entry name" value="HTH_MARR_2"/>
    <property type="match status" value="1"/>
</dbReference>
<dbReference type="Gene3D" id="1.10.10.10">
    <property type="entry name" value="Winged helix-like DNA-binding domain superfamily/Winged helix DNA-binding domain"/>
    <property type="match status" value="1"/>
</dbReference>
<dbReference type="OrthoDB" id="511972at2"/>
<comment type="caution">
    <text evidence="2">The sequence shown here is derived from an EMBL/GenBank/DDBJ whole genome shotgun (WGS) entry which is preliminary data.</text>
</comment>
<dbReference type="SMART" id="SM00347">
    <property type="entry name" value="HTH_MARR"/>
    <property type="match status" value="1"/>
</dbReference>
<evidence type="ECO:0000313" key="2">
    <source>
        <dbReference type="EMBL" id="RFU18561.1"/>
    </source>
</evidence>
<feature type="domain" description="HTH marR-type" evidence="1">
    <location>
        <begin position="13"/>
        <end position="149"/>
    </location>
</feature>
<dbReference type="EMBL" id="QVQT01000001">
    <property type="protein sequence ID" value="RFU18561.1"/>
    <property type="molecule type" value="Genomic_DNA"/>
</dbReference>
<protein>
    <submittedName>
        <fullName evidence="2">MarR family transcriptional regulator</fullName>
    </submittedName>
</protein>